<dbReference type="PANTHER" id="PTHR30363">
    <property type="entry name" value="HTH-TYPE TRANSCRIPTIONAL REGULATOR SRLR-RELATED"/>
    <property type="match status" value="1"/>
</dbReference>
<dbReference type="Gene3D" id="1.10.10.10">
    <property type="entry name" value="Winged helix-like DNA-binding domain superfamily/Winged helix DNA-binding domain"/>
    <property type="match status" value="1"/>
</dbReference>
<dbReference type="PANTHER" id="PTHR30363:SF60">
    <property type="entry name" value="HTH-TYPE TRANSCRIPTIONAL REGULATOR IOLR"/>
    <property type="match status" value="1"/>
</dbReference>
<accession>A0A2W3YTM3</accession>
<dbReference type="PRINTS" id="PR00037">
    <property type="entry name" value="HTHLACR"/>
</dbReference>
<dbReference type="RefSeq" id="WP_069654065.1">
    <property type="nucleotide sequence ID" value="NZ_MIKA01000012.1"/>
</dbReference>
<sequence length="251" mass="28621">MKLQRIQQIENYIQQQGSISLDELCHVFNVSKNTIRRDINELEKRGTIKKVYGGVVYVENNLVSFENRTIYNQTEKEQIGARAASLIKEEDLIYVDSGTTTSQILKHIDPELSFTLLTNNLDIINLAAAMKNVQLILIGNSYKRDTRSFVGIEDETIVTRYNINKAFMAATGVSITSGLTNSDLMEYRIKKMIVERTKDVYLLADSSKFDHSTLLTYSPLENIKGIVTSRDIPEEYVEFCNSHTIELLYSN</sequence>
<keyword evidence="3" id="KW-0804">Transcription</keyword>
<evidence type="ECO:0000313" key="6">
    <source>
        <dbReference type="Proteomes" id="UP000249828"/>
    </source>
</evidence>
<dbReference type="GO" id="GO:0003677">
    <property type="term" value="F:DNA binding"/>
    <property type="evidence" value="ECO:0007669"/>
    <property type="project" value="UniProtKB-KW"/>
</dbReference>
<dbReference type="PROSITE" id="PS00894">
    <property type="entry name" value="HTH_DEOR_1"/>
    <property type="match status" value="1"/>
</dbReference>
<dbReference type="GO" id="GO:0003700">
    <property type="term" value="F:DNA-binding transcription factor activity"/>
    <property type="evidence" value="ECO:0007669"/>
    <property type="project" value="InterPro"/>
</dbReference>
<evidence type="ECO:0000256" key="2">
    <source>
        <dbReference type="ARBA" id="ARBA00023125"/>
    </source>
</evidence>
<dbReference type="Proteomes" id="UP000249828">
    <property type="component" value="Unassembled WGS sequence"/>
</dbReference>
<evidence type="ECO:0000256" key="3">
    <source>
        <dbReference type="ARBA" id="ARBA00023163"/>
    </source>
</evidence>
<dbReference type="InterPro" id="IPR050313">
    <property type="entry name" value="Carb_Metab_HTH_regulators"/>
</dbReference>
<dbReference type="InterPro" id="IPR018356">
    <property type="entry name" value="Tscrpt_reg_HTH_DeoR_CS"/>
</dbReference>
<feature type="domain" description="HTH deoR-type" evidence="4">
    <location>
        <begin position="2"/>
        <end position="57"/>
    </location>
</feature>
<dbReference type="InterPro" id="IPR037171">
    <property type="entry name" value="NagB/RpiA_transferase-like"/>
</dbReference>
<dbReference type="Pfam" id="PF00455">
    <property type="entry name" value="DeoRC"/>
    <property type="match status" value="1"/>
</dbReference>
<evidence type="ECO:0000313" key="5">
    <source>
        <dbReference type="EMBL" id="PZL71256.1"/>
    </source>
</evidence>
<evidence type="ECO:0000256" key="1">
    <source>
        <dbReference type="ARBA" id="ARBA00023015"/>
    </source>
</evidence>
<reference evidence="5 6" key="1">
    <citation type="submission" date="2017-11" db="EMBL/GenBank/DDBJ databases">
        <title>Draft genome sequence of Enterococcus plantarum TRW2 strain isolated from lettuce.</title>
        <authorList>
            <person name="Kim E.B."/>
            <person name="Marco M.L."/>
            <person name="Williams T.R."/>
            <person name="You I.H."/>
        </authorList>
    </citation>
    <scope>NUCLEOTIDE SEQUENCE [LARGE SCALE GENOMIC DNA]</scope>
    <source>
        <strain evidence="5 6">TRW2</strain>
    </source>
</reference>
<dbReference type="InterPro" id="IPR001034">
    <property type="entry name" value="DeoR_HTH"/>
</dbReference>
<keyword evidence="1" id="KW-0805">Transcription regulation</keyword>
<dbReference type="SUPFAM" id="SSF100950">
    <property type="entry name" value="NagB/RpiA/CoA transferase-like"/>
    <property type="match status" value="1"/>
</dbReference>
<keyword evidence="6" id="KW-1185">Reference proteome</keyword>
<dbReference type="SMART" id="SM00420">
    <property type="entry name" value="HTH_DEOR"/>
    <property type="match status" value="1"/>
</dbReference>
<evidence type="ECO:0000259" key="4">
    <source>
        <dbReference type="PROSITE" id="PS51000"/>
    </source>
</evidence>
<keyword evidence="2" id="KW-0238">DNA-binding</keyword>
<dbReference type="SUPFAM" id="SSF46785">
    <property type="entry name" value="Winged helix' DNA-binding domain"/>
    <property type="match status" value="1"/>
</dbReference>
<dbReference type="InterPro" id="IPR036390">
    <property type="entry name" value="WH_DNA-bd_sf"/>
</dbReference>
<dbReference type="InterPro" id="IPR036388">
    <property type="entry name" value="WH-like_DNA-bd_sf"/>
</dbReference>
<dbReference type="EMBL" id="PIEU01000108">
    <property type="protein sequence ID" value="PZL71256.1"/>
    <property type="molecule type" value="Genomic_DNA"/>
</dbReference>
<name>A0A2W3YTM3_9ENTE</name>
<gene>
    <name evidence="5" type="ORF">CI088_12370</name>
</gene>
<dbReference type="Pfam" id="PF08220">
    <property type="entry name" value="HTH_DeoR"/>
    <property type="match status" value="1"/>
</dbReference>
<comment type="caution">
    <text evidence="5">The sequence shown here is derived from an EMBL/GenBank/DDBJ whole genome shotgun (WGS) entry which is preliminary data.</text>
</comment>
<dbReference type="OrthoDB" id="9797223at2"/>
<proteinExistence type="predicted"/>
<dbReference type="AlphaFoldDB" id="A0A2W3YTM3"/>
<dbReference type="Gene3D" id="3.40.50.1360">
    <property type="match status" value="1"/>
</dbReference>
<dbReference type="SMART" id="SM01134">
    <property type="entry name" value="DeoRC"/>
    <property type="match status" value="1"/>
</dbReference>
<organism evidence="5 6">
    <name type="scientific">Enterococcus plantarum</name>
    <dbReference type="NCBI Taxonomy" id="1077675"/>
    <lineage>
        <taxon>Bacteria</taxon>
        <taxon>Bacillati</taxon>
        <taxon>Bacillota</taxon>
        <taxon>Bacilli</taxon>
        <taxon>Lactobacillales</taxon>
        <taxon>Enterococcaceae</taxon>
        <taxon>Enterococcus</taxon>
    </lineage>
</organism>
<dbReference type="InterPro" id="IPR014036">
    <property type="entry name" value="DeoR-like_C"/>
</dbReference>
<dbReference type="STRING" id="1077675.BCR22_01920"/>
<dbReference type="PROSITE" id="PS51000">
    <property type="entry name" value="HTH_DEOR_2"/>
    <property type="match status" value="1"/>
</dbReference>
<protein>
    <submittedName>
        <fullName evidence="5">DeoR/GlpR transcriptional regulator</fullName>
    </submittedName>
</protein>